<name>A0AAF0ZM63_SOLVR</name>
<dbReference type="Proteomes" id="UP001234989">
    <property type="component" value="Chromosome 8"/>
</dbReference>
<proteinExistence type="predicted"/>
<gene>
    <name evidence="1" type="ORF">MTR67_036153</name>
</gene>
<organism evidence="1 2">
    <name type="scientific">Solanum verrucosum</name>
    <dbReference type="NCBI Taxonomy" id="315347"/>
    <lineage>
        <taxon>Eukaryota</taxon>
        <taxon>Viridiplantae</taxon>
        <taxon>Streptophyta</taxon>
        <taxon>Embryophyta</taxon>
        <taxon>Tracheophyta</taxon>
        <taxon>Spermatophyta</taxon>
        <taxon>Magnoliopsida</taxon>
        <taxon>eudicotyledons</taxon>
        <taxon>Gunneridae</taxon>
        <taxon>Pentapetalae</taxon>
        <taxon>asterids</taxon>
        <taxon>lamiids</taxon>
        <taxon>Solanales</taxon>
        <taxon>Solanaceae</taxon>
        <taxon>Solanoideae</taxon>
        <taxon>Solaneae</taxon>
        <taxon>Solanum</taxon>
    </lineage>
</organism>
<dbReference type="AlphaFoldDB" id="A0AAF0ZM63"/>
<accession>A0AAF0ZM63</accession>
<evidence type="ECO:0000313" key="2">
    <source>
        <dbReference type="Proteomes" id="UP001234989"/>
    </source>
</evidence>
<protein>
    <submittedName>
        <fullName evidence="1">Uncharacterized protein</fullName>
    </submittedName>
</protein>
<dbReference type="EMBL" id="CP133619">
    <property type="protein sequence ID" value="WMV42768.1"/>
    <property type="molecule type" value="Genomic_DNA"/>
</dbReference>
<reference evidence="1" key="1">
    <citation type="submission" date="2023-08" db="EMBL/GenBank/DDBJ databases">
        <title>A de novo genome assembly of Solanum verrucosum Schlechtendal, a Mexican diploid species geographically isolated from the other diploid A-genome species in potato relatives.</title>
        <authorList>
            <person name="Hosaka K."/>
        </authorList>
    </citation>
    <scope>NUCLEOTIDE SEQUENCE</scope>
    <source>
        <tissue evidence="1">Young leaves</tissue>
    </source>
</reference>
<keyword evidence="2" id="KW-1185">Reference proteome</keyword>
<evidence type="ECO:0000313" key="1">
    <source>
        <dbReference type="EMBL" id="WMV42768.1"/>
    </source>
</evidence>
<sequence>MFSKKCGGVRVLKYLILYKEAASRTLPGELIFDYDTFQLKKCNYCTLVNFQYLSKVL</sequence>